<proteinExistence type="predicted"/>
<dbReference type="RefSeq" id="WP_126930167.1">
    <property type="nucleotide sequence ID" value="NZ_RXLZ01000068.1"/>
</dbReference>
<evidence type="ECO:0000313" key="3">
    <source>
        <dbReference type="Proteomes" id="UP000271705"/>
    </source>
</evidence>
<dbReference type="Pfam" id="PF21722">
    <property type="entry name" value="Gly_rich_2"/>
    <property type="match status" value="1"/>
</dbReference>
<evidence type="ECO:0000313" key="2">
    <source>
        <dbReference type="EMBL" id="RTQ86253.1"/>
    </source>
</evidence>
<evidence type="ECO:0000259" key="1">
    <source>
        <dbReference type="Pfam" id="PF21722"/>
    </source>
</evidence>
<accession>A0A3S0HBZ9</accession>
<name>A0A3S0HBZ9_STEMA</name>
<dbReference type="Proteomes" id="UP000271705">
    <property type="component" value="Unassembled WGS sequence"/>
</dbReference>
<dbReference type="EMBL" id="RXLZ01000068">
    <property type="protein sequence ID" value="RTQ86253.1"/>
    <property type="molecule type" value="Genomic_DNA"/>
</dbReference>
<dbReference type="InterPro" id="IPR049304">
    <property type="entry name" value="Gly_rich_dom"/>
</dbReference>
<reference evidence="2 3" key="1">
    <citation type="submission" date="2018-12" db="EMBL/GenBank/DDBJ databases">
        <authorList>
            <person name="Kartti S."/>
            <person name="Manni A."/>
            <person name="Chemao El Fihri M.W."/>
            <person name="Laamarti M."/>
            <person name="Temsamani L."/>
            <person name="El Jamali J.E."/>
            <person name="Ouadghiri M."/>
            <person name="Ibrahimi A."/>
            <person name="Filati-Maltouf A."/>
        </authorList>
    </citation>
    <scope>NUCLEOTIDE SEQUENCE [LARGE SCALE GENOMIC DNA]</scope>
    <source>
        <strain evidence="2 3">MDMC339</strain>
    </source>
</reference>
<organism evidence="2 3">
    <name type="scientific">Stenotrophomonas maltophilia</name>
    <name type="common">Pseudomonas maltophilia</name>
    <name type="synonym">Xanthomonas maltophilia</name>
    <dbReference type="NCBI Taxonomy" id="40324"/>
    <lineage>
        <taxon>Bacteria</taxon>
        <taxon>Pseudomonadati</taxon>
        <taxon>Pseudomonadota</taxon>
        <taxon>Gammaproteobacteria</taxon>
        <taxon>Lysobacterales</taxon>
        <taxon>Lysobacteraceae</taxon>
        <taxon>Stenotrophomonas</taxon>
        <taxon>Stenotrophomonas maltophilia group</taxon>
    </lineage>
</organism>
<protein>
    <recommendedName>
        <fullName evidence="1">Glycine-rich domain-containing protein</fullName>
    </recommendedName>
</protein>
<sequence length="316" mass="30648">MPEVNFFDHFELPWAKNGVAEQITDSQWQAGWSFIGATPPSVEQFNKLQQMSDQKSAWLFLQLKALAEGAGLVLAPDEHDSLMRAIKAVATGRLLRTCVFTRVGSTQYVSIDGGAVLTQGASVFNALAETGFVEVEVQGAGGGGGGVAATSSTTVTVSGSGGAGSYAVSRFDANFSGVTIVVGAVGAGGAAGQTAGSNGGTSSFGSLVSAPGGVAGQSAAVAVPPVSRGGSTPAAPPSGQNLFSTVGASGSGSVTTSTATGISIAGASSKFGQGGINGAPANGPGAGGGGYAQTSNQPALPGGAGGAGIVVVREYA</sequence>
<dbReference type="AlphaFoldDB" id="A0A3S0HBZ9"/>
<feature type="domain" description="Glycine-rich" evidence="1">
    <location>
        <begin position="119"/>
        <end position="313"/>
    </location>
</feature>
<comment type="caution">
    <text evidence="2">The sequence shown here is derived from an EMBL/GenBank/DDBJ whole genome shotgun (WGS) entry which is preliminary data.</text>
</comment>
<gene>
    <name evidence="2" type="ORF">EKL94_18570</name>
</gene>